<proteinExistence type="predicted"/>
<sequence>MSDTVNFDQFVRDYLNVGEVQGIYYYPTKKLAIASLHPGAIIDGKSVSTNGVVISTADREDFIYNPIQFVHSIRDAEYKLGVDQRDNVPILVRQTVPTARKMVYAFLMILTCMALLNYYKGSVRTNMFRIVSSAANKKKEKK</sequence>
<evidence type="ECO:0000313" key="2">
    <source>
        <dbReference type="EMBL" id="KAF7632564.1"/>
    </source>
</evidence>
<evidence type="ECO:0000256" key="1">
    <source>
        <dbReference type="SAM" id="Phobius"/>
    </source>
</evidence>
<dbReference type="Proteomes" id="UP000605970">
    <property type="component" value="Unassembled WGS sequence"/>
</dbReference>
<keyword evidence="1" id="KW-1133">Transmembrane helix</keyword>
<dbReference type="EMBL" id="JABEBT010000099">
    <property type="protein sequence ID" value="KAF7632564.1"/>
    <property type="molecule type" value="Genomic_DNA"/>
</dbReference>
<name>A0A8S9ZGX4_9BILA</name>
<keyword evidence="1" id="KW-0472">Membrane</keyword>
<keyword evidence="1" id="KW-0812">Transmembrane</keyword>
<organism evidence="2 3">
    <name type="scientific">Meloidogyne graminicola</name>
    <dbReference type="NCBI Taxonomy" id="189291"/>
    <lineage>
        <taxon>Eukaryota</taxon>
        <taxon>Metazoa</taxon>
        <taxon>Ecdysozoa</taxon>
        <taxon>Nematoda</taxon>
        <taxon>Chromadorea</taxon>
        <taxon>Rhabditida</taxon>
        <taxon>Tylenchina</taxon>
        <taxon>Tylenchomorpha</taxon>
        <taxon>Tylenchoidea</taxon>
        <taxon>Meloidogynidae</taxon>
        <taxon>Meloidogyninae</taxon>
        <taxon>Meloidogyne</taxon>
    </lineage>
</organism>
<dbReference type="OrthoDB" id="5888486at2759"/>
<keyword evidence="3" id="KW-1185">Reference proteome</keyword>
<dbReference type="AlphaFoldDB" id="A0A8S9ZGX4"/>
<accession>A0A8S9ZGX4</accession>
<comment type="caution">
    <text evidence="2">The sequence shown here is derived from an EMBL/GenBank/DDBJ whole genome shotgun (WGS) entry which is preliminary data.</text>
</comment>
<protein>
    <submittedName>
        <fullName evidence="2">Uncharacterized protein</fullName>
    </submittedName>
</protein>
<feature type="transmembrane region" description="Helical" evidence="1">
    <location>
        <begin position="102"/>
        <end position="119"/>
    </location>
</feature>
<reference evidence="2" key="1">
    <citation type="journal article" date="2020" name="Ecol. Evol.">
        <title>Genome structure and content of the rice root-knot nematode (Meloidogyne graminicola).</title>
        <authorList>
            <person name="Phan N.T."/>
            <person name="Danchin E.G.J."/>
            <person name="Klopp C."/>
            <person name="Perfus-Barbeoch L."/>
            <person name="Kozlowski D.K."/>
            <person name="Koutsovoulos G.D."/>
            <person name="Lopez-Roques C."/>
            <person name="Bouchez O."/>
            <person name="Zahm M."/>
            <person name="Besnard G."/>
            <person name="Bellafiore S."/>
        </authorList>
    </citation>
    <scope>NUCLEOTIDE SEQUENCE</scope>
    <source>
        <strain evidence="2">VN-18</strain>
    </source>
</reference>
<evidence type="ECO:0000313" key="3">
    <source>
        <dbReference type="Proteomes" id="UP000605970"/>
    </source>
</evidence>
<gene>
    <name evidence="2" type="ORF">Mgra_00008011</name>
</gene>